<dbReference type="EMBL" id="BFEA01000431">
    <property type="protein sequence ID" value="GBG83184.1"/>
    <property type="molecule type" value="Genomic_DNA"/>
</dbReference>
<keyword evidence="1" id="KW-0472">Membrane</keyword>
<evidence type="ECO:0000256" key="1">
    <source>
        <dbReference type="SAM" id="Phobius"/>
    </source>
</evidence>
<gene>
    <name evidence="2" type="ORF">CBR_g36800</name>
</gene>
<dbReference type="PANTHER" id="PTHR46928:SF1">
    <property type="entry name" value="MESENCHYME-SPECIFIC CELL SURFACE GLYCOPROTEIN"/>
    <property type="match status" value="1"/>
</dbReference>
<sequence length="1262" mass="138075">MALTACRSGGVGGRRKAQRNTVRRLPLATNMMMDCGGRSVHMQSCRLPFQSALPFLISLVHLLFLLLAFVVVPQSADAVNLYDRLYARGGRSFSVIDPDNMTVVWDSGDAFERTISVESASYFNSRGFTAAEFDSLLERRILNQTAGPLIRQDWLESFRAGTVDSQSTKLGCRPRALVLGMMNGGKDRYLFVALTNPAGIMVYNFSNPVAPTFKTWTKLLTQHLEPEALHFTEADQTDAPYLYVTCGFSASLLVFQVNADGGLTTVAAYDGTMGVKPVPFGARLINGLTTYTAMGFVPDEDSIFGVPMILVANQYARRVEVFLFNTTATVLQIQRLGDIDLSTGIASMNSTAEVFKPGFPTDVYVQGNVLAVTVVPFDPSMTTTLTIEQQAAMSPGSVLFYQLNYDGTFPFTFLNSTDTGSYPKKTVCGGSQCLVVNYAKWAQVNRQGAHIDPPGGVTVIRMPNDVYSLTGALKELGSANHSWSSYVVNLVFERVILDEEVELPGTGLVAADPQPIDIALNNVSTIAYVLLRSSNAIAKLNLTTMEYTKVYWLGAKNYSSVAIDPSSQDGGPNLRTFDNLYGLYMPSRMKVIPSYPPFGSKEYIITVNEGEDVMQPGGNVTVKDLQLDPVTFPNAAELQSPANLGDLSVVAWKGLKSQLHTELYSGLSRTAETPCDTYSYFQFEVNSSYVCMDMHVQLAAMQGTPDIYVSKDPAHNPEIYDLTWSNYESTSDNVENFVISHLDPEFQPGVYYFGVYAYCEPAQKEAAIYNITVTLEEPASKDPADDLARFPAVNVQPRVDGPQYYSFCMVHPCAPIQVNLSDCRPGANFCPELLMSTSVVHPEVEDYTWKTMAGRRGVSIAPGDAYNQAGVFYVGVISRCVDPDPANCATANPESAFNLSVTYPSHLPEACPDKPYPVLLSPSDAVVLQQNLPVNQSTTCGEYSYFSIRVDDPCEDLVIETTPACPTCGLPRIFVTKDFVSSPKDDDRTWSSDQTSGKSSVTVSAFDRDFSVEGMFFVGVQADCSAASGNTPPLTAVSYSIVAQLSSAHVYRWENVTQMDMMNKMISDQYVGVPLDYHYYHFCVRNRTSGNVVVTLDNCVSTTSCPNTYWWPEMLVSKVRWNPTVSDRAWRLAQLNRNSITLRATDPDVRPGHYFVGVYAWCNKDCNASQAQAGQACAPCENILHSPYNLTVQQGNSPLEIVPPVPVDQLGPQSATVSVSSPPGNSAGRVGFSSGSWKDLLRHVGIAAVVAVFVAFRPLEVA</sequence>
<dbReference type="SUPFAM" id="SSF75011">
    <property type="entry name" value="3-carboxy-cis,cis-mucoante lactonizing enzyme"/>
    <property type="match status" value="1"/>
</dbReference>
<dbReference type="OrthoDB" id="422728at2759"/>
<feature type="transmembrane region" description="Helical" evidence="1">
    <location>
        <begin position="52"/>
        <end position="72"/>
    </location>
</feature>
<dbReference type="Gene3D" id="2.60.120.380">
    <property type="match status" value="1"/>
</dbReference>
<accession>A0A388LLL1</accession>
<keyword evidence="1" id="KW-1133">Transmembrane helix</keyword>
<name>A0A388LLL1_CHABU</name>
<dbReference type="Proteomes" id="UP000265515">
    <property type="component" value="Unassembled WGS sequence"/>
</dbReference>
<keyword evidence="3" id="KW-1185">Reference proteome</keyword>
<dbReference type="Gramene" id="GBG83184">
    <property type="protein sequence ID" value="GBG83184"/>
    <property type="gene ID" value="CBR_g36800"/>
</dbReference>
<dbReference type="InterPro" id="IPR052956">
    <property type="entry name" value="Mesenchyme-surface_protein"/>
</dbReference>
<comment type="caution">
    <text evidence="2">The sequence shown here is derived from an EMBL/GenBank/DDBJ whole genome shotgun (WGS) entry which is preliminary data.</text>
</comment>
<dbReference type="AlphaFoldDB" id="A0A388LLL1"/>
<reference evidence="2 3" key="1">
    <citation type="journal article" date="2018" name="Cell">
        <title>The Chara Genome: Secondary Complexity and Implications for Plant Terrestrialization.</title>
        <authorList>
            <person name="Nishiyama T."/>
            <person name="Sakayama H."/>
            <person name="Vries J.D."/>
            <person name="Buschmann H."/>
            <person name="Saint-Marcoux D."/>
            <person name="Ullrich K.K."/>
            <person name="Haas F.B."/>
            <person name="Vanderstraeten L."/>
            <person name="Becker D."/>
            <person name="Lang D."/>
            <person name="Vosolsobe S."/>
            <person name="Rombauts S."/>
            <person name="Wilhelmsson P.K.I."/>
            <person name="Janitza P."/>
            <person name="Kern R."/>
            <person name="Heyl A."/>
            <person name="Rumpler F."/>
            <person name="Villalobos L.I.A.C."/>
            <person name="Clay J.M."/>
            <person name="Skokan R."/>
            <person name="Toyoda A."/>
            <person name="Suzuki Y."/>
            <person name="Kagoshima H."/>
            <person name="Schijlen E."/>
            <person name="Tajeshwar N."/>
            <person name="Catarino B."/>
            <person name="Hetherington A.J."/>
            <person name="Saltykova A."/>
            <person name="Bonnot C."/>
            <person name="Breuninger H."/>
            <person name="Symeonidi A."/>
            <person name="Radhakrishnan G.V."/>
            <person name="Van Nieuwerburgh F."/>
            <person name="Deforce D."/>
            <person name="Chang C."/>
            <person name="Karol K.G."/>
            <person name="Hedrich R."/>
            <person name="Ulvskov P."/>
            <person name="Glockner G."/>
            <person name="Delwiche C.F."/>
            <person name="Petrasek J."/>
            <person name="Van de Peer Y."/>
            <person name="Friml J."/>
            <person name="Beilby M."/>
            <person name="Dolan L."/>
            <person name="Kohara Y."/>
            <person name="Sugano S."/>
            <person name="Fujiyama A."/>
            <person name="Delaux P.-M."/>
            <person name="Quint M."/>
            <person name="TheiBen G."/>
            <person name="Hagemann M."/>
            <person name="Harholt J."/>
            <person name="Dunand C."/>
            <person name="Zachgo S."/>
            <person name="Langdale J."/>
            <person name="Maumus F."/>
            <person name="Straeten D.V.D."/>
            <person name="Gould S.B."/>
            <person name="Rensing S.A."/>
        </authorList>
    </citation>
    <scope>NUCLEOTIDE SEQUENCE [LARGE SCALE GENOMIC DNA]</scope>
    <source>
        <strain evidence="2 3">S276</strain>
    </source>
</reference>
<dbReference type="PANTHER" id="PTHR46928">
    <property type="entry name" value="MESENCHYME-SPECIFIC CELL SURFACE GLYCOPROTEIN"/>
    <property type="match status" value="1"/>
</dbReference>
<protein>
    <submittedName>
        <fullName evidence="2">Uncharacterized protein</fullName>
    </submittedName>
</protein>
<evidence type="ECO:0000313" key="2">
    <source>
        <dbReference type="EMBL" id="GBG83184.1"/>
    </source>
</evidence>
<organism evidence="2 3">
    <name type="scientific">Chara braunii</name>
    <name type="common">Braun's stonewort</name>
    <dbReference type="NCBI Taxonomy" id="69332"/>
    <lineage>
        <taxon>Eukaryota</taxon>
        <taxon>Viridiplantae</taxon>
        <taxon>Streptophyta</taxon>
        <taxon>Charophyceae</taxon>
        <taxon>Charales</taxon>
        <taxon>Characeae</taxon>
        <taxon>Chara</taxon>
    </lineage>
</organism>
<proteinExistence type="predicted"/>
<keyword evidence="1" id="KW-0812">Transmembrane</keyword>
<evidence type="ECO:0000313" key="3">
    <source>
        <dbReference type="Proteomes" id="UP000265515"/>
    </source>
</evidence>